<dbReference type="CDD" id="cd10917">
    <property type="entry name" value="CE4_NodB_like_6s_7s"/>
    <property type="match status" value="1"/>
</dbReference>
<evidence type="ECO:0000313" key="3">
    <source>
        <dbReference type="EMBL" id="MBW7455665.1"/>
    </source>
</evidence>
<name>A0ABS7C458_9BACL</name>
<accession>A0ABS7C458</accession>
<dbReference type="InterPro" id="IPR050248">
    <property type="entry name" value="Polysacc_deacetylase_ArnD"/>
</dbReference>
<comment type="caution">
    <text evidence="3">The sequence shown here is derived from an EMBL/GenBank/DDBJ whole genome shotgun (WGS) entry which is preliminary data.</text>
</comment>
<proteinExistence type="predicted"/>
<dbReference type="Gene3D" id="3.20.20.370">
    <property type="entry name" value="Glycoside hydrolase/deacetylase"/>
    <property type="match status" value="1"/>
</dbReference>
<dbReference type="EMBL" id="JAHZIK010000406">
    <property type="protein sequence ID" value="MBW7455665.1"/>
    <property type="molecule type" value="Genomic_DNA"/>
</dbReference>
<sequence>MQRNNHGVRSIRKTVLILLAVMLLSGSFDPVQRLHAAPLDKLPASLHIQLQNEPGSLPLSIPGVSEPSFQSRETGQQKKKKISRRDATSWVDLQQRYPGTFVIGGPRKERKVALTFDDVPDPRYTSKVLDILARHKVRATFFVVGSRAASYPSIVRRIGREGHVIGNHSYNHAVFSRISLFAFQQQIRNTDAILRPLAGYSPRLIRPPYGEVLPGQIEWMKQNGYIAVNWDVDSVDWRGIDSSTILFNIKKTLQPGSIILQHAGGGIGQDLSGTLEALPKLIKLLRSKGYQMVTLPELLGEPAARSVKP</sequence>
<evidence type="ECO:0000313" key="4">
    <source>
        <dbReference type="Proteomes" id="UP001519887"/>
    </source>
</evidence>
<dbReference type="Pfam" id="PF01522">
    <property type="entry name" value="Polysacc_deac_1"/>
    <property type="match status" value="1"/>
</dbReference>
<dbReference type="PANTHER" id="PTHR10587">
    <property type="entry name" value="GLYCOSYL TRANSFERASE-RELATED"/>
    <property type="match status" value="1"/>
</dbReference>
<dbReference type="InterPro" id="IPR002509">
    <property type="entry name" value="NODB_dom"/>
</dbReference>
<keyword evidence="4" id="KW-1185">Reference proteome</keyword>
<dbReference type="PROSITE" id="PS51677">
    <property type="entry name" value="NODB"/>
    <property type="match status" value="1"/>
</dbReference>
<organism evidence="3 4">
    <name type="scientific">Paenibacillus sepulcri</name>
    <dbReference type="NCBI Taxonomy" id="359917"/>
    <lineage>
        <taxon>Bacteria</taxon>
        <taxon>Bacillati</taxon>
        <taxon>Bacillota</taxon>
        <taxon>Bacilli</taxon>
        <taxon>Bacillales</taxon>
        <taxon>Paenibacillaceae</taxon>
        <taxon>Paenibacillus</taxon>
    </lineage>
</organism>
<dbReference type="SUPFAM" id="SSF88713">
    <property type="entry name" value="Glycoside hydrolase/deacetylase"/>
    <property type="match status" value="1"/>
</dbReference>
<feature type="region of interest" description="Disordered" evidence="1">
    <location>
        <begin position="61"/>
        <end position="87"/>
    </location>
</feature>
<evidence type="ECO:0000256" key="1">
    <source>
        <dbReference type="SAM" id="MobiDB-lite"/>
    </source>
</evidence>
<reference evidence="3 4" key="1">
    <citation type="submission" date="2021-07" db="EMBL/GenBank/DDBJ databases">
        <title>Paenibacillus radiodurans sp. nov., isolated from the southeastern edge of Tengger Desert.</title>
        <authorList>
            <person name="Zhang G."/>
        </authorList>
    </citation>
    <scope>NUCLEOTIDE SEQUENCE [LARGE SCALE GENOMIC DNA]</scope>
    <source>
        <strain evidence="3 4">CCM 7311</strain>
    </source>
</reference>
<dbReference type="RefSeq" id="WP_210038355.1">
    <property type="nucleotide sequence ID" value="NZ_JBHLVU010000022.1"/>
</dbReference>
<dbReference type="InterPro" id="IPR011330">
    <property type="entry name" value="Glyco_hydro/deAcase_b/a-brl"/>
</dbReference>
<evidence type="ECO:0000259" key="2">
    <source>
        <dbReference type="PROSITE" id="PS51677"/>
    </source>
</evidence>
<feature type="domain" description="NodB homology" evidence="2">
    <location>
        <begin position="110"/>
        <end position="293"/>
    </location>
</feature>
<protein>
    <submittedName>
        <fullName evidence="3">Polysaccharide deacetylase family protein</fullName>
    </submittedName>
</protein>
<gene>
    <name evidence="3" type="ORF">K0U00_16690</name>
</gene>
<dbReference type="Proteomes" id="UP001519887">
    <property type="component" value="Unassembled WGS sequence"/>
</dbReference>